<dbReference type="SUPFAM" id="SSF56112">
    <property type="entry name" value="Protein kinase-like (PK-like)"/>
    <property type="match status" value="1"/>
</dbReference>
<proteinExistence type="predicted"/>
<dbReference type="InterPro" id="IPR000719">
    <property type="entry name" value="Prot_kinase_dom"/>
</dbReference>
<evidence type="ECO:0000259" key="1">
    <source>
        <dbReference type="PROSITE" id="PS50011"/>
    </source>
</evidence>
<name>A0A552M2A4_9CHRO</name>
<dbReference type="AlphaFoldDB" id="A0A552M2A4"/>
<dbReference type="InterPro" id="IPR011009">
    <property type="entry name" value="Kinase-like_dom_sf"/>
</dbReference>
<accession>A0A552M2A4</accession>
<sequence length="103" mass="11843">MPKNRHWDKTFASLLPGSSRLPPQRIEKLISQLVEALETVHEQGIYHLDIKPENILISGEGRVVLSDHLINFCYARLTKRLSAIPCMVGSVEVKNPRVLYRYF</sequence>
<reference evidence="2 3" key="1">
    <citation type="submission" date="2019-01" db="EMBL/GenBank/DDBJ databases">
        <title>Coherence of Microcystis species and biogeography revealed through population genomics.</title>
        <authorList>
            <person name="Perez-Carrascal O.M."/>
            <person name="Terrat Y."/>
            <person name="Giani A."/>
            <person name="Fortin N."/>
            <person name="Tromas N."/>
            <person name="Shapiro B.J."/>
        </authorList>
    </citation>
    <scope>NUCLEOTIDE SEQUENCE [LARGE SCALE GENOMIC DNA]</scope>
    <source>
        <strain evidence="2">Mw_MB_S_20031200_S109D</strain>
    </source>
</reference>
<dbReference type="GO" id="GO:0004672">
    <property type="term" value="F:protein kinase activity"/>
    <property type="evidence" value="ECO:0007669"/>
    <property type="project" value="InterPro"/>
</dbReference>
<dbReference type="EMBL" id="SFAP01000079">
    <property type="protein sequence ID" value="TRV26580.1"/>
    <property type="molecule type" value="Genomic_DNA"/>
</dbReference>
<dbReference type="Gene3D" id="1.10.510.10">
    <property type="entry name" value="Transferase(Phosphotransferase) domain 1"/>
    <property type="match status" value="1"/>
</dbReference>
<dbReference type="GO" id="GO:0005524">
    <property type="term" value="F:ATP binding"/>
    <property type="evidence" value="ECO:0007669"/>
    <property type="project" value="InterPro"/>
</dbReference>
<protein>
    <recommendedName>
        <fullName evidence="1">Protein kinase domain-containing protein</fullName>
    </recommendedName>
</protein>
<dbReference type="PROSITE" id="PS00108">
    <property type="entry name" value="PROTEIN_KINASE_ST"/>
    <property type="match status" value="1"/>
</dbReference>
<organism evidence="2 3">
    <name type="scientific">Microcystis wesenbergii Mw_MB_S_20031200_S109D</name>
    <dbReference type="NCBI Taxonomy" id="2486241"/>
    <lineage>
        <taxon>Bacteria</taxon>
        <taxon>Bacillati</taxon>
        <taxon>Cyanobacteriota</taxon>
        <taxon>Cyanophyceae</taxon>
        <taxon>Oscillatoriophycideae</taxon>
        <taxon>Chroococcales</taxon>
        <taxon>Microcystaceae</taxon>
        <taxon>Microcystis</taxon>
    </lineage>
</organism>
<comment type="caution">
    <text evidence="2">The sequence shown here is derived from an EMBL/GenBank/DDBJ whole genome shotgun (WGS) entry which is preliminary data.</text>
</comment>
<dbReference type="Pfam" id="PF00069">
    <property type="entry name" value="Pkinase"/>
    <property type="match status" value="1"/>
</dbReference>
<feature type="domain" description="Protein kinase" evidence="1">
    <location>
        <begin position="1"/>
        <end position="103"/>
    </location>
</feature>
<dbReference type="PROSITE" id="PS50011">
    <property type="entry name" value="PROTEIN_KINASE_DOM"/>
    <property type="match status" value="1"/>
</dbReference>
<gene>
    <name evidence="2" type="ORF">EWV88_06390</name>
</gene>
<evidence type="ECO:0000313" key="2">
    <source>
        <dbReference type="EMBL" id="TRV26580.1"/>
    </source>
</evidence>
<dbReference type="Proteomes" id="UP000318616">
    <property type="component" value="Unassembled WGS sequence"/>
</dbReference>
<evidence type="ECO:0000313" key="3">
    <source>
        <dbReference type="Proteomes" id="UP000318616"/>
    </source>
</evidence>
<dbReference type="InterPro" id="IPR008271">
    <property type="entry name" value="Ser/Thr_kinase_AS"/>
</dbReference>